<feature type="transmembrane region" description="Helical" evidence="1">
    <location>
        <begin position="143"/>
        <end position="162"/>
    </location>
</feature>
<feature type="chain" id="PRO_5013769459" evidence="2">
    <location>
        <begin position="29"/>
        <end position="169"/>
    </location>
</feature>
<keyword evidence="2" id="KW-0732">Signal</keyword>
<evidence type="ECO:0000313" key="3">
    <source>
        <dbReference type="EMBL" id="PIS30870.1"/>
    </source>
</evidence>
<name>A0A2H0Y0B7_UNCSA</name>
<evidence type="ECO:0000313" key="4">
    <source>
        <dbReference type="Proteomes" id="UP000231343"/>
    </source>
</evidence>
<keyword evidence="3" id="KW-0238">DNA-binding</keyword>
<keyword evidence="1" id="KW-0472">Membrane</keyword>
<sequence>MKMMRLSVWSICLCLALCLLGLSQPTKATITSATELIEKAALFDGKIVQFQGEIIGDIMSRDQYVWLNINDGQATIGIWAAKDIMPPVKYTGEYRYYGDTILVTGKFHRACSQHGGDLDLHATEISLIAQGHEIEHETHNNKWYIAGILFIGIIALALLPWLTSKHARD</sequence>
<accession>A0A2H0Y0B7</accession>
<dbReference type="Proteomes" id="UP000231343">
    <property type="component" value="Unassembled WGS sequence"/>
</dbReference>
<keyword evidence="1" id="KW-0812">Transmembrane</keyword>
<comment type="caution">
    <text evidence="3">The sequence shown here is derived from an EMBL/GenBank/DDBJ whole genome shotgun (WGS) entry which is preliminary data.</text>
</comment>
<dbReference type="AlphaFoldDB" id="A0A2H0Y0B7"/>
<reference evidence="3 4" key="1">
    <citation type="submission" date="2017-09" db="EMBL/GenBank/DDBJ databases">
        <title>Depth-based differentiation of microbial function through sediment-hosted aquifers and enrichment of novel symbionts in the deep terrestrial subsurface.</title>
        <authorList>
            <person name="Probst A.J."/>
            <person name="Ladd B."/>
            <person name="Jarett J.K."/>
            <person name="Geller-Mcgrath D.E."/>
            <person name="Sieber C.M."/>
            <person name="Emerson J.B."/>
            <person name="Anantharaman K."/>
            <person name="Thomas B.C."/>
            <person name="Malmstrom R."/>
            <person name="Stieglmeier M."/>
            <person name="Klingl A."/>
            <person name="Woyke T."/>
            <person name="Ryan C.M."/>
            <person name="Banfield J.F."/>
        </authorList>
    </citation>
    <scope>NUCLEOTIDE SEQUENCE [LARGE SCALE GENOMIC DNA]</scope>
    <source>
        <strain evidence="3">CG08_land_8_20_14_0_20_45_16</strain>
    </source>
</reference>
<gene>
    <name evidence="3" type="ORF">COT42_02250</name>
</gene>
<organism evidence="3 4">
    <name type="scientific">Candidatus Saganbacteria bacterium CG08_land_8_20_14_0_20_45_16</name>
    <dbReference type="NCBI Taxonomy" id="2014293"/>
    <lineage>
        <taxon>Bacteria</taxon>
        <taxon>Bacillati</taxon>
        <taxon>Saganbacteria</taxon>
    </lineage>
</organism>
<keyword evidence="1" id="KW-1133">Transmembrane helix</keyword>
<evidence type="ECO:0000256" key="1">
    <source>
        <dbReference type="SAM" id="Phobius"/>
    </source>
</evidence>
<proteinExistence type="predicted"/>
<feature type="signal peptide" evidence="2">
    <location>
        <begin position="1"/>
        <end position="28"/>
    </location>
</feature>
<dbReference type="EMBL" id="PEYM01000047">
    <property type="protein sequence ID" value="PIS30870.1"/>
    <property type="molecule type" value="Genomic_DNA"/>
</dbReference>
<dbReference type="GO" id="GO:0003677">
    <property type="term" value="F:DNA binding"/>
    <property type="evidence" value="ECO:0007669"/>
    <property type="project" value="UniProtKB-KW"/>
</dbReference>
<protein>
    <submittedName>
        <fullName evidence="3">DNA-binding protein</fullName>
    </submittedName>
</protein>
<evidence type="ECO:0000256" key="2">
    <source>
        <dbReference type="SAM" id="SignalP"/>
    </source>
</evidence>